<keyword evidence="1" id="KW-0614">Plasmid</keyword>
<proteinExistence type="predicted"/>
<dbReference type="Pfam" id="PF11102">
    <property type="entry name" value="YjbF"/>
    <property type="match status" value="1"/>
</dbReference>
<organism evidence="1 2">
    <name type="scientific">Dinoroseobacter shibae (strain DSM 16493 / NCIMB 14021 / DFL 12)</name>
    <dbReference type="NCBI Taxonomy" id="398580"/>
    <lineage>
        <taxon>Bacteria</taxon>
        <taxon>Pseudomonadati</taxon>
        <taxon>Pseudomonadota</taxon>
        <taxon>Alphaproteobacteria</taxon>
        <taxon>Rhodobacterales</taxon>
        <taxon>Roseobacteraceae</taxon>
        <taxon>Dinoroseobacter</taxon>
    </lineage>
</organism>
<dbReference type="SUPFAM" id="SSF159270">
    <property type="entry name" value="YmcC-like"/>
    <property type="match status" value="1"/>
</dbReference>
<dbReference type="Gene3D" id="2.40.360.10">
    <property type="entry name" value="YmcC-like"/>
    <property type="match status" value="1"/>
</dbReference>
<dbReference type="RefSeq" id="WP_012187250.1">
    <property type="nucleotide sequence ID" value="NC_009956.1"/>
</dbReference>
<gene>
    <name evidence="1" type="ordered locus">Dshi_3859</name>
</gene>
<sequence>MSGHRIARRALRNAPGAGRGLKAALHKGIGRIGGALALGLLLAGCASDNIAEDADLWDDLVAVVQTRLEPDPAAGTETRITRAMLAGVTDPLIRVTRLPDGPVATLVPAARGGPAAAPLITWRGRDPVTLTTRGGLLVATRGLGRDLMSSDLRGLAQALRAGGGRYARSHVVLVGNTDALTLSFDCTLRAEGAETITILERSVATTRFTEACAGPTGTFGNTYWRGAGDGTLWQSQQWAGPDFGHVRIERLIK</sequence>
<dbReference type="KEGG" id="dsh:Dshi_3859"/>
<evidence type="ECO:0008006" key="3">
    <source>
        <dbReference type="Google" id="ProtNLM"/>
    </source>
</evidence>
<dbReference type="EMBL" id="CP000832">
    <property type="protein sequence ID" value="ABV95587.1"/>
    <property type="molecule type" value="Genomic_DNA"/>
</dbReference>
<reference evidence="2" key="1">
    <citation type="journal article" date="2010" name="ISME J.">
        <title>The complete genome sequence of the algal symbiont Dinoroseobacter shibae: a hitchhiker's guide to life in the sea.</title>
        <authorList>
            <person name="Wagner-Dobler I."/>
            <person name="Ballhausen B."/>
            <person name="Berger M."/>
            <person name="Brinkhoff T."/>
            <person name="Buchholz I."/>
            <person name="Bunk B."/>
            <person name="Cypionka H."/>
            <person name="Daniel R."/>
            <person name="Drepper T."/>
            <person name="Gerdts G."/>
            <person name="Hahnke S."/>
            <person name="Han C."/>
            <person name="Jahn D."/>
            <person name="Kalhoefer D."/>
            <person name="Kiss H."/>
            <person name="Klenk H.P."/>
            <person name="Kyrpides N."/>
            <person name="Liebl W."/>
            <person name="Liesegang H."/>
            <person name="Meincke L."/>
            <person name="Pati A."/>
            <person name="Petersen J."/>
            <person name="Piekarski T."/>
            <person name="Pommerenke C."/>
            <person name="Pradella S."/>
            <person name="Pukall R."/>
            <person name="Rabus R."/>
            <person name="Stackebrandt E."/>
            <person name="Thole S."/>
            <person name="Thompson L."/>
            <person name="Tielen P."/>
            <person name="Tomasch J."/>
            <person name="von Jan M."/>
            <person name="Wanphrut N."/>
            <person name="Wichels A."/>
            <person name="Zech H."/>
            <person name="Simon M."/>
        </authorList>
    </citation>
    <scope>NUCLEOTIDE SEQUENCE [LARGE SCALE GENOMIC DNA]</scope>
    <source>
        <strain evidence="2">DSM 16493 / NCIMB 14021 / DFL 12</strain>
        <plasmid evidence="2">Plasmid pDSHI02</plasmid>
    </source>
</reference>
<keyword evidence="2" id="KW-1185">Reference proteome</keyword>
<dbReference type="HOGENOM" id="CLU_099032_0_0_5"/>
<protein>
    <recommendedName>
        <fullName evidence="3">Lipoprotein</fullName>
    </recommendedName>
</protein>
<accession>A8LTM0</accession>
<name>A8LTM0_DINSH</name>
<dbReference type="OrthoDB" id="6237231at2"/>
<evidence type="ECO:0000313" key="1">
    <source>
        <dbReference type="EMBL" id="ABV95587.1"/>
    </source>
</evidence>
<geneLocation type="plasmid" evidence="1 2">
    <name>pDSHI02</name>
</geneLocation>
<dbReference type="Proteomes" id="UP000006833">
    <property type="component" value="Plasmid pDSHI02"/>
</dbReference>
<dbReference type="InterPro" id="IPR023373">
    <property type="entry name" value="YmcC_sf"/>
</dbReference>
<dbReference type="InterPro" id="IPR021308">
    <property type="entry name" value="GfcB"/>
</dbReference>
<dbReference type="AlphaFoldDB" id="A8LTM0"/>
<evidence type="ECO:0000313" key="2">
    <source>
        <dbReference type="Proteomes" id="UP000006833"/>
    </source>
</evidence>